<name>A0AA38U4T1_9AGAR</name>
<protein>
    <submittedName>
        <fullName evidence="2">Uncharacterized protein</fullName>
    </submittedName>
</protein>
<accession>A0AA38U4T1</accession>
<feature type="compositionally biased region" description="Basic residues" evidence="1">
    <location>
        <begin position="88"/>
        <end position="105"/>
    </location>
</feature>
<evidence type="ECO:0000313" key="2">
    <source>
        <dbReference type="EMBL" id="KAJ3832377.1"/>
    </source>
</evidence>
<keyword evidence="3" id="KW-1185">Reference proteome</keyword>
<dbReference type="Gene3D" id="3.60.130.30">
    <property type="match status" value="1"/>
</dbReference>
<sequence>MKIRLKLNRGKDLGVSAYILSSGFNFANALLDVVLYESERDELFGQTDNGHETTPSPLTSLPPSPLPSRSVSPLLQDPNPTAAPPKSQSRKRHSKNQSKRNKKKRRLEEPKNAASILPRSAATTRHVTAAVPIPSQFTTLTDAKVASTGYVGLRTVEPDTDGQEFSLSDLVGSQSKFDFNLIEWNAKQTMPIIDNDGRLTTILVAPPQTVEWKTCTHAATEALKKERSRCGFTAEQKDHRRGKFPALSSGILYGNGMTEPANISHNVKNTAALKRLTTHWAFKRMSGFVTGVMKVWAPRLYNYYETHLDAVLDSDSRLHRPFENSVFAAAAFNFGPKTVCFPHVDFGNLPFGWCPIWSLGKYNYKKGGHLVLWDLKLVVEFPPGSLIIIPSGVLRHSNTSIAYRETRYSFTQYTPGGLFRWVDFGFQTFENYVKYRDPAAAKRDDEEKRRRWQTGLSLFSTSSELGWDIS</sequence>
<organism evidence="2 3">
    <name type="scientific">Lentinula raphanica</name>
    <dbReference type="NCBI Taxonomy" id="153919"/>
    <lineage>
        <taxon>Eukaryota</taxon>
        <taxon>Fungi</taxon>
        <taxon>Dikarya</taxon>
        <taxon>Basidiomycota</taxon>
        <taxon>Agaricomycotina</taxon>
        <taxon>Agaricomycetes</taxon>
        <taxon>Agaricomycetidae</taxon>
        <taxon>Agaricales</taxon>
        <taxon>Marasmiineae</taxon>
        <taxon>Omphalotaceae</taxon>
        <taxon>Lentinula</taxon>
    </lineage>
</organism>
<dbReference type="AlphaFoldDB" id="A0AA38U4T1"/>
<dbReference type="Proteomes" id="UP001163846">
    <property type="component" value="Unassembled WGS sequence"/>
</dbReference>
<feature type="region of interest" description="Disordered" evidence="1">
    <location>
        <begin position="45"/>
        <end position="121"/>
    </location>
</feature>
<dbReference type="EMBL" id="MU806979">
    <property type="protein sequence ID" value="KAJ3832377.1"/>
    <property type="molecule type" value="Genomic_DNA"/>
</dbReference>
<comment type="caution">
    <text evidence="2">The sequence shown here is derived from an EMBL/GenBank/DDBJ whole genome shotgun (WGS) entry which is preliminary data.</text>
</comment>
<reference evidence="2" key="1">
    <citation type="submission" date="2022-08" db="EMBL/GenBank/DDBJ databases">
        <authorList>
            <consortium name="DOE Joint Genome Institute"/>
            <person name="Min B."/>
            <person name="Riley R."/>
            <person name="Sierra-Patev S."/>
            <person name="Naranjo-Ortiz M."/>
            <person name="Looney B."/>
            <person name="Konkel Z."/>
            <person name="Slot J.C."/>
            <person name="Sakamoto Y."/>
            <person name="Steenwyk J.L."/>
            <person name="Rokas A."/>
            <person name="Carro J."/>
            <person name="Camarero S."/>
            <person name="Ferreira P."/>
            <person name="Molpeceres G."/>
            <person name="Ruiz-Duenas F.J."/>
            <person name="Serrano A."/>
            <person name="Henrissat B."/>
            <person name="Drula E."/>
            <person name="Hughes K.W."/>
            <person name="Mata J.L."/>
            <person name="Ishikawa N.K."/>
            <person name="Vargas-Isla R."/>
            <person name="Ushijima S."/>
            <person name="Smith C.A."/>
            <person name="Ahrendt S."/>
            <person name="Andreopoulos W."/>
            <person name="He G."/>
            <person name="Labutti K."/>
            <person name="Lipzen A."/>
            <person name="Ng V."/>
            <person name="Sandor L."/>
            <person name="Barry K."/>
            <person name="Martinez A.T."/>
            <person name="Xiao Y."/>
            <person name="Gibbons J.G."/>
            <person name="Terashima K."/>
            <person name="Hibbett D.S."/>
            <person name="Grigoriev I.V."/>
        </authorList>
    </citation>
    <scope>NUCLEOTIDE SEQUENCE</scope>
    <source>
        <strain evidence="2">TFB9207</strain>
    </source>
</reference>
<evidence type="ECO:0000313" key="3">
    <source>
        <dbReference type="Proteomes" id="UP001163846"/>
    </source>
</evidence>
<evidence type="ECO:0000256" key="1">
    <source>
        <dbReference type="SAM" id="MobiDB-lite"/>
    </source>
</evidence>
<gene>
    <name evidence="2" type="ORF">F5878DRAFT_666629</name>
</gene>
<proteinExistence type="predicted"/>